<name>A0ABP1DUN3_9APHY</name>
<accession>A0ABP1DUN3</accession>
<dbReference type="InterPro" id="IPR012341">
    <property type="entry name" value="6hp_glycosidase-like_sf"/>
</dbReference>
<reference evidence="4" key="1">
    <citation type="submission" date="2024-04" db="EMBL/GenBank/DDBJ databases">
        <authorList>
            <person name="Shaw F."/>
            <person name="Minotto A."/>
        </authorList>
    </citation>
    <scope>NUCLEOTIDE SEQUENCE [LARGE SCALE GENOMIC DNA]</scope>
</reference>
<feature type="signal peptide" evidence="2">
    <location>
        <begin position="1"/>
        <end position="24"/>
    </location>
</feature>
<dbReference type="InterPro" id="IPR010905">
    <property type="entry name" value="Glyco_hydro_88"/>
</dbReference>
<dbReference type="PANTHER" id="PTHR33886">
    <property type="entry name" value="UNSATURATED RHAMNOGALACTURONAN HYDROLASE (EUROFUNG)"/>
    <property type="match status" value="1"/>
</dbReference>
<keyword evidence="2" id="KW-0732">Signal</keyword>
<evidence type="ECO:0000256" key="2">
    <source>
        <dbReference type="SAM" id="SignalP"/>
    </source>
</evidence>
<dbReference type="InterPro" id="IPR008928">
    <property type="entry name" value="6-hairpin_glycosidase_sf"/>
</dbReference>
<proteinExistence type="predicted"/>
<dbReference type="Gene3D" id="1.50.10.10">
    <property type="match status" value="1"/>
</dbReference>
<dbReference type="InterPro" id="IPR052043">
    <property type="entry name" value="PolySaccharide_Degr_Enz"/>
</dbReference>
<dbReference type="Pfam" id="PF07470">
    <property type="entry name" value="Glyco_hydro_88"/>
    <property type="match status" value="1"/>
</dbReference>
<dbReference type="EMBL" id="OZ037949">
    <property type="protein sequence ID" value="CAL1710902.1"/>
    <property type="molecule type" value="Genomic_DNA"/>
</dbReference>
<keyword evidence="4" id="KW-1185">Reference proteome</keyword>
<dbReference type="SUPFAM" id="SSF48208">
    <property type="entry name" value="Six-hairpin glycosidases"/>
    <property type="match status" value="1"/>
</dbReference>
<evidence type="ECO:0008006" key="5">
    <source>
        <dbReference type="Google" id="ProtNLM"/>
    </source>
</evidence>
<dbReference type="PANTHER" id="PTHR33886:SF9">
    <property type="entry name" value="UNSATURATED RHAMNOGALACTURONAN HYDROLASE (EUROFUNG)"/>
    <property type="match status" value="1"/>
</dbReference>
<evidence type="ECO:0000313" key="4">
    <source>
        <dbReference type="Proteomes" id="UP001497453"/>
    </source>
</evidence>
<evidence type="ECO:0000256" key="1">
    <source>
        <dbReference type="ARBA" id="ARBA00022801"/>
    </source>
</evidence>
<organism evidence="3 4">
    <name type="scientific">Somion occarium</name>
    <dbReference type="NCBI Taxonomy" id="3059160"/>
    <lineage>
        <taxon>Eukaryota</taxon>
        <taxon>Fungi</taxon>
        <taxon>Dikarya</taxon>
        <taxon>Basidiomycota</taxon>
        <taxon>Agaricomycotina</taxon>
        <taxon>Agaricomycetes</taxon>
        <taxon>Polyporales</taxon>
        <taxon>Cerrenaceae</taxon>
        <taxon>Somion</taxon>
    </lineage>
</organism>
<feature type="chain" id="PRO_5046573641" description="Glycoside hydrolase family 105 protein" evidence="2">
    <location>
        <begin position="25"/>
        <end position="401"/>
    </location>
</feature>
<keyword evidence="1" id="KW-0378">Hydrolase</keyword>
<protein>
    <recommendedName>
        <fullName evidence="5">Glycoside hydrolase family 105 protein</fullName>
    </recommendedName>
</protein>
<sequence>MMFVLLDFMLLLFLASVFVSSACARPSSYAVWAADSAIARGQGNGLDDNGNPLVSYEHGELQWALRLLYEQTGNKTYYDYIKTGVDNVVASDGSVGGGYSATQFQLDPLRVGPTFLYLYNQTNQTKYRKAADEFRNQFPIHSRTAQGQFWHKKIYPNQGWLDGIYMGDIFYAAYTQMFQPTNNTAWDDITLQFTLMFNNTIQNSATPNHTFTGLLYHGYDYSHSTIWADPDRGHSPEIWIRALGWYSMALVDALAIIPTSHPGHAVLLNILRTLVPRIVAATDPTSGVWWLVMTQPGRAGNYFESSGAAMFVYSLLKAVRVGYVTDSDGKIVASAKKAYQYMVDNWVVDHGDGTMDWKNTVQVGSLNTDGSYAYYIGVPTDLNDLKGLAAFALASIEYEQS</sequence>
<gene>
    <name evidence="3" type="ORF">GFSPODELE1_LOCUS8070</name>
</gene>
<evidence type="ECO:0000313" key="3">
    <source>
        <dbReference type="EMBL" id="CAL1710902.1"/>
    </source>
</evidence>
<dbReference type="Proteomes" id="UP001497453">
    <property type="component" value="Chromosome 6"/>
</dbReference>